<dbReference type="Proteomes" id="UP000885826">
    <property type="component" value="Unassembled WGS sequence"/>
</dbReference>
<accession>A0A9C9JZY5</accession>
<keyword evidence="1" id="KW-1133">Transmembrane helix</keyword>
<dbReference type="AlphaFoldDB" id="A0A9C9JZY5"/>
<gene>
    <name evidence="2" type="ORF">ENI34_04495</name>
</gene>
<proteinExistence type="predicted"/>
<keyword evidence="1" id="KW-0812">Transmembrane</keyword>
<name>A0A9C9JZY5_UNCW3</name>
<keyword evidence="1" id="KW-0472">Membrane</keyword>
<evidence type="ECO:0000313" key="2">
    <source>
        <dbReference type="EMBL" id="HEC78386.1"/>
    </source>
</evidence>
<feature type="transmembrane region" description="Helical" evidence="1">
    <location>
        <begin position="12"/>
        <end position="32"/>
    </location>
</feature>
<comment type="caution">
    <text evidence="2">The sequence shown here is derived from an EMBL/GenBank/DDBJ whole genome shotgun (WGS) entry which is preliminary data.</text>
</comment>
<protein>
    <submittedName>
        <fullName evidence="2">Uncharacterized protein</fullName>
    </submittedName>
</protein>
<feature type="transmembrane region" description="Helical" evidence="1">
    <location>
        <begin position="47"/>
        <end position="66"/>
    </location>
</feature>
<dbReference type="EMBL" id="DRIG01000048">
    <property type="protein sequence ID" value="HEC78386.1"/>
    <property type="molecule type" value="Genomic_DNA"/>
</dbReference>
<evidence type="ECO:0000256" key="1">
    <source>
        <dbReference type="SAM" id="Phobius"/>
    </source>
</evidence>
<evidence type="ECO:0000313" key="3">
    <source>
        <dbReference type="Proteomes" id="UP000885826"/>
    </source>
</evidence>
<reference evidence="2" key="1">
    <citation type="journal article" date="2020" name="mSystems">
        <title>Genome- and Community-Level Interaction Insights into Carbon Utilization and Element Cycling Functions of Hydrothermarchaeota in Hydrothermal Sediment.</title>
        <authorList>
            <person name="Zhou Z."/>
            <person name="Liu Y."/>
            <person name="Xu W."/>
            <person name="Pan J."/>
            <person name="Luo Z.H."/>
            <person name="Li M."/>
        </authorList>
    </citation>
    <scope>NUCLEOTIDE SEQUENCE</scope>
    <source>
        <strain evidence="2">HyVt-388</strain>
    </source>
</reference>
<sequence length="78" mass="8751">MGWSGGRTATILFGHTCVVLGCYLITWGMYLLPHWKPTPTYIFGRPLFWGFFSLMGGICAIYHGFCKCIGGQRDAKNK</sequence>
<organism evidence="2 3">
    <name type="scientific">candidate division WOR-3 bacterium</name>
    <dbReference type="NCBI Taxonomy" id="2052148"/>
    <lineage>
        <taxon>Bacteria</taxon>
        <taxon>Bacteria division WOR-3</taxon>
    </lineage>
</organism>
<dbReference type="PROSITE" id="PS51257">
    <property type="entry name" value="PROKAR_LIPOPROTEIN"/>
    <property type="match status" value="1"/>
</dbReference>